<dbReference type="PANTHER" id="PTHR48090:SF1">
    <property type="entry name" value="PROPHAGE BACTOPRENOL GLUCOSYL TRANSFERASE HOMOLOG"/>
    <property type="match status" value="1"/>
</dbReference>
<dbReference type="CDD" id="cd04187">
    <property type="entry name" value="DPM1_like_bac"/>
    <property type="match status" value="1"/>
</dbReference>
<dbReference type="STRING" id="886293.Sinac_3793"/>
<dbReference type="Proteomes" id="UP000010798">
    <property type="component" value="Chromosome"/>
</dbReference>
<dbReference type="Pfam" id="PF00535">
    <property type="entry name" value="Glycos_transf_2"/>
    <property type="match status" value="1"/>
</dbReference>
<dbReference type="PANTHER" id="PTHR48090">
    <property type="entry name" value="UNDECAPRENYL-PHOSPHATE 4-DEOXY-4-FORMAMIDO-L-ARABINOSE TRANSFERASE-RELATED"/>
    <property type="match status" value="1"/>
</dbReference>
<evidence type="ECO:0000256" key="9">
    <source>
        <dbReference type="SAM" id="Phobius"/>
    </source>
</evidence>
<comment type="subcellular location">
    <subcellularLocation>
        <location evidence="1">Cell membrane</location>
        <topology evidence="1">Multi-pass membrane protein</topology>
    </subcellularLocation>
</comment>
<dbReference type="OrthoDB" id="9807778at2"/>
<evidence type="ECO:0000256" key="5">
    <source>
        <dbReference type="ARBA" id="ARBA00022692"/>
    </source>
</evidence>
<evidence type="ECO:0000256" key="1">
    <source>
        <dbReference type="ARBA" id="ARBA00004651"/>
    </source>
</evidence>
<evidence type="ECO:0000256" key="7">
    <source>
        <dbReference type="ARBA" id="ARBA00023136"/>
    </source>
</evidence>
<dbReference type="GO" id="GO:0016757">
    <property type="term" value="F:glycosyltransferase activity"/>
    <property type="evidence" value="ECO:0007669"/>
    <property type="project" value="UniProtKB-KW"/>
</dbReference>
<keyword evidence="3" id="KW-0328">Glycosyltransferase</keyword>
<dbReference type="RefSeq" id="WP_015247165.1">
    <property type="nucleotide sequence ID" value="NC_019892.1"/>
</dbReference>
<evidence type="ECO:0000256" key="3">
    <source>
        <dbReference type="ARBA" id="ARBA00022676"/>
    </source>
</evidence>
<dbReference type="InterPro" id="IPR029044">
    <property type="entry name" value="Nucleotide-diphossugar_trans"/>
</dbReference>
<feature type="transmembrane region" description="Helical" evidence="9">
    <location>
        <begin position="263"/>
        <end position="284"/>
    </location>
</feature>
<accession>L0DH83</accession>
<keyword evidence="12" id="KW-1185">Reference proteome</keyword>
<dbReference type="KEGG" id="saci:Sinac_3793"/>
<evidence type="ECO:0000256" key="2">
    <source>
        <dbReference type="ARBA" id="ARBA00022475"/>
    </source>
</evidence>
<feature type="domain" description="Glycosyltransferase 2-like" evidence="10">
    <location>
        <begin position="7"/>
        <end position="168"/>
    </location>
</feature>
<dbReference type="SUPFAM" id="SSF53448">
    <property type="entry name" value="Nucleotide-diphospho-sugar transferases"/>
    <property type="match status" value="1"/>
</dbReference>
<dbReference type="InterPro" id="IPR050256">
    <property type="entry name" value="Glycosyltransferase_2"/>
</dbReference>
<dbReference type="HOGENOM" id="CLU_033536_0_1_0"/>
<evidence type="ECO:0000256" key="6">
    <source>
        <dbReference type="ARBA" id="ARBA00022989"/>
    </source>
</evidence>
<evidence type="ECO:0000259" key="10">
    <source>
        <dbReference type="Pfam" id="PF00535"/>
    </source>
</evidence>
<dbReference type="Gene3D" id="3.90.550.10">
    <property type="entry name" value="Spore Coat Polysaccharide Biosynthesis Protein SpsA, Chain A"/>
    <property type="match status" value="1"/>
</dbReference>
<feature type="transmembrane region" description="Helical" evidence="9">
    <location>
        <begin position="229"/>
        <end position="251"/>
    </location>
</feature>
<keyword evidence="6 9" id="KW-1133">Transmembrane helix</keyword>
<dbReference type="GO" id="GO:0005886">
    <property type="term" value="C:plasma membrane"/>
    <property type="evidence" value="ECO:0007669"/>
    <property type="project" value="UniProtKB-SubCell"/>
</dbReference>
<keyword evidence="5 9" id="KW-0812">Transmembrane</keyword>
<keyword evidence="7 9" id="KW-0472">Membrane</keyword>
<organism evidence="11 12">
    <name type="scientific">Singulisphaera acidiphila (strain ATCC BAA-1392 / DSM 18658 / VKM B-2454 / MOB10)</name>
    <dbReference type="NCBI Taxonomy" id="886293"/>
    <lineage>
        <taxon>Bacteria</taxon>
        <taxon>Pseudomonadati</taxon>
        <taxon>Planctomycetota</taxon>
        <taxon>Planctomycetia</taxon>
        <taxon>Isosphaerales</taxon>
        <taxon>Isosphaeraceae</taxon>
        <taxon>Singulisphaera</taxon>
    </lineage>
</organism>
<dbReference type="InterPro" id="IPR001173">
    <property type="entry name" value="Glyco_trans_2-like"/>
</dbReference>
<dbReference type="EMBL" id="CP003364">
    <property type="protein sequence ID" value="AGA28026.1"/>
    <property type="molecule type" value="Genomic_DNA"/>
</dbReference>
<keyword evidence="4 11" id="KW-0808">Transferase</keyword>
<evidence type="ECO:0000256" key="4">
    <source>
        <dbReference type="ARBA" id="ARBA00022679"/>
    </source>
</evidence>
<keyword evidence="2" id="KW-1003">Cell membrane</keyword>
<protein>
    <submittedName>
        <fullName evidence="11">Glycosyl transferase</fullName>
    </submittedName>
</protein>
<comment type="similarity">
    <text evidence="8">Belongs to the glycosyltransferase 2 family. GtrB subfamily.</text>
</comment>
<evidence type="ECO:0000256" key="8">
    <source>
        <dbReference type="ARBA" id="ARBA00038152"/>
    </source>
</evidence>
<evidence type="ECO:0000313" key="11">
    <source>
        <dbReference type="EMBL" id="AGA28026.1"/>
    </source>
</evidence>
<evidence type="ECO:0000313" key="12">
    <source>
        <dbReference type="Proteomes" id="UP000010798"/>
    </source>
</evidence>
<name>L0DH83_SINAD</name>
<sequence>MNLLDLSIVVPCYNEEEVIDELYRRLTAVCRSLGQSYELVFVDDGSKDRTWPMLESLAAADRFVVAVSLSRNHGHQLALTAGLEICQGERILIIDADLQDPPELLPAMLDRMDTGLDVVYGQRRRRDGETAFKRGTAALFYRLITGLSEVPIPPDTGDFRLMSRRALNVLLAMPERHRFIRGMVPWIGFPQAAIPYDRHCRYAGTSKFPLRKMVRFALDAITAFSTKPLVLASWFGAGTALVTFLLAAYSLASWAVGNPVSGWMVLIIVIALFSSTQLLALGILGEYMGRMYEQTKNRPLFIVKNLLRWEPSPTLDHSTDFRHVASAEFPGAVAQQSDW</sequence>
<reference evidence="11 12" key="1">
    <citation type="submission" date="2012-02" db="EMBL/GenBank/DDBJ databases">
        <title>Complete sequence of chromosome of Singulisphaera acidiphila DSM 18658.</title>
        <authorList>
            <consortium name="US DOE Joint Genome Institute (JGI-PGF)"/>
            <person name="Lucas S."/>
            <person name="Copeland A."/>
            <person name="Lapidus A."/>
            <person name="Glavina del Rio T."/>
            <person name="Dalin E."/>
            <person name="Tice H."/>
            <person name="Bruce D."/>
            <person name="Goodwin L."/>
            <person name="Pitluck S."/>
            <person name="Peters L."/>
            <person name="Ovchinnikova G."/>
            <person name="Chertkov O."/>
            <person name="Kyrpides N."/>
            <person name="Mavromatis K."/>
            <person name="Ivanova N."/>
            <person name="Brettin T."/>
            <person name="Detter J.C."/>
            <person name="Han C."/>
            <person name="Larimer F."/>
            <person name="Land M."/>
            <person name="Hauser L."/>
            <person name="Markowitz V."/>
            <person name="Cheng J.-F."/>
            <person name="Hugenholtz P."/>
            <person name="Woyke T."/>
            <person name="Wu D."/>
            <person name="Tindall B."/>
            <person name="Pomrenke H."/>
            <person name="Brambilla E."/>
            <person name="Klenk H.-P."/>
            <person name="Eisen J.A."/>
        </authorList>
    </citation>
    <scope>NUCLEOTIDE SEQUENCE [LARGE SCALE GENOMIC DNA]</scope>
    <source>
        <strain evidence="12">ATCC BAA-1392 / DSM 18658 / VKM B-2454 / MOB10</strain>
    </source>
</reference>
<gene>
    <name evidence="11" type="ordered locus">Sinac_3793</name>
</gene>
<dbReference type="FunFam" id="3.90.550.10:FF:000079">
    <property type="entry name" value="Probable glycosyl transferase"/>
    <property type="match status" value="1"/>
</dbReference>
<proteinExistence type="inferred from homology"/>
<dbReference type="AlphaFoldDB" id="L0DH83"/>
<dbReference type="eggNOG" id="COG0463">
    <property type="taxonomic scope" value="Bacteria"/>
</dbReference>